<comment type="similarity">
    <text evidence="1">Belongs to the STXBP/unc-18/SEC1 family.</text>
</comment>
<dbReference type="InterPro" id="IPR036045">
    <property type="entry name" value="Sec1-like_sf"/>
</dbReference>
<evidence type="ECO:0000256" key="1">
    <source>
        <dbReference type="ARBA" id="ARBA00009884"/>
    </source>
</evidence>
<dbReference type="GO" id="GO:0015031">
    <property type="term" value="P:protein transport"/>
    <property type="evidence" value="ECO:0007669"/>
    <property type="project" value="UniProtKB-KW"/>
</dbReference>
<dbReference type="Proteomes" id="UP000472274">
    <property type="component" value="Unplaced"/>
</dbReference>
<evidence type="ECO:0000256" key="2">
    <source>
        <dbReference type="ARBA" id="ARBA00022927"/>
    </source>
</evidence>
<dbReference type="GeneTree" id="ENSGT00940000160045"/>
<dbReference type="Gene3D" id="3.40.50.1910">
    <property type="match status" value="1"/>
</dbReference>
<name>A0A674IQ87_9SAUR</name>
<dbReference type="GO" id="GO:0016192">
    <property type="term" value="P:vesicle-mediated transport"/>
    <property type="evidence" value="ECO:0007669"/>
    <property type="project" value="InterPro"/>
</dbReference>
<reference evidence="3" key="1">
    <citation type="submission" date="2025-08" db="UniProtKB">
        <authorList>
            <consortium name="Ensembl"/>
        </authorList>
    </citation>
    <scope>IDENTIFICATION</scope>
</reference>
<keyword evidence="2" id="KW-0653">Protein transport</keyword>
<dbReference type="AlphaFoldDB" id="A0A674IQ87"/>
<proteinExistence type="inferred from homology"/>
<dbReference type="InterPro" id="IPR027482">
    <property type="entry name" value="Sec1-like_dom2"/>
</dbReference>
<keyword evidence="4" id="KW-1185">Reference proteome</keyword>
<protein>
    <recommendedName>
        <fullName evidence="5">Syntaxin binding protein 2</fullName>
    </recommendedName>
</protein>
<keyword evidence="2" id="KW-0813">Transport</keyword>
<reference evidence="3" key="2">
    <citation type="submission" date="2025-09" db="UniProtKB">
        <authorList>
            <consortium name="Ensembl"/>
        </authorList>
    </citation>
    <scope>IDENTIFICATION</scope>
</reference>
<dbReference type="Ensembl" id="ENSTMTT00000010245.1">
    <property type="protein sequence ID" value="ENSTMTP00000009912.1"/>
    <property type="gene ID" value="ENSTMTG00000007221.1"/>
</dbReference>
<evidence type="ECO:0000313" key="4">
    <source>
        <dbReference type="Proteomes" id="UP000472274"/>
    </source>
</evidence>
<evidence type="ECO:0008006" key="5">
    <source>
        <dbReference type="Google" id="ProtNLM"/>
    </source>
</evidence>
<dbReference type="InterPro" id="IPR001619">
    <property type="entry name" value="Sec1-like"/>
</dbReference>
<sequence>LEVSYPSAAWAQTCLDIIEKKLDEKLWPFVSDQVPTTSSQATVSTRFGHWHKSKPAAEYLTGPRLIIYVLGGVTMSEMRCAYEVTRATKGEWEVVIGSSHILTPKSFLDDVQTLDQEAPEDV</sequence>
<evidence type="ECO:0000313" key="3">
    <source>
        <dbReference type="Ensembl" id="ENSTMTP00000009912.1"/>
    </source>
</evidence>
<dbReference type="Pfam" id="PF00995">
    <property type="entry name" value="Sec1"/>
    <property type="match status" value="1"/>
</dbReference>
<dbReference type="InParanoid" id="A0A674IQ87"/>
<dbReference type="SUPFAM" id="SSF56815">
    <property type="entry name" value="Sec1/munc18-like (SM) proteins"/>
    <property type="match status" value="1"/>
</dbReference>
<accession>A0A674IQ87</accession>
<organism evidence="3 4">
    <name type="scientific">Terrapene triunguis</name>
    <name type="common">Three-toed box turtle</name>
    <dbReference type="NCBI Taxonomy" id="2587831"/>
    <lineage>
        <taxon>Eukaryota</taxon>
        <taxon>Metazoa</taxon>
        <taxon>Chordata</taxon>
        <taxon>Craniata</taxon>
        <taxon>Vertebrata</taxon>
        <taxon>Euteleostomi</taxon>
        <taxon>Archelosauria</taxon>
        <taxon>Testudinata</taxon>
        <taxon>Testudines</taxon>
        <taxon>Cryptodira</taxon>
        <taxon>Durocryptodira</taxon>
        <taxon>Testudinoidea</taxon>
        <taxon>Emydidae</taxon>
        <taxon>Terrapene</taxon>
    </lineage>
</organism>
<dbReference type="PANTHER" id="PTHR11679">
    <property type="entry name" value="VESICLE PROTEIN SORTING-ASSOCIATED"/>
    <property type="match status" value="1"/>
</dbReference>